<dbReference type="InterPro" id="IPR012910">
    <property type="entry name" value="Plug_dom"/>
</dbReference>
<organism evidence="8">
    <name type="scientific">uncultured Sphingopyxis sp</name>
    <dbReference type="NCBI Taxonomy" id="310581"/>
    <lineage>
        <taxon>Bacteria</taxon>
        <taxon>Pseudomonadati</taxon>
        <taxon>Pseudomonadota</taxon>
        <taxon>Alphaproteobacteria</taxon>
        <taxon>Sphingomonadales</taxon>
        <taxon>Sphingomonadaceae</taxon>
        <taxon>Sphingopyxis</taxon>
        <taxon>environmental samples</taxon>
    </lineage>
</organism>
<keyword evidence="8" id="KW-0675">Receptor</keyword>
<dbReference type="SUPFAM" id="SSF56935">
    <property type="entry name" value="Porins"/>
    <property type="match status" value="1"/>
</dbReference>
<keyword evidence="2 4" id="KW-0472">Membrane</keyword>
<dbReference type="InterPro" id="IPR036942">
    <property type="entry name" value="Beta-barrel_TonB_sf"/>
</dbReference>
<evidence type="ECO:0000256" key="3">
    <source>
        <dbReference type="ARBA" id="ARBA00023237"/>
    </source>
</evidence>
<keyword evidence="4" id="KW-0798">TonB box</keyword>
<keyword evidence="5" id="KW-0732">Signal</keyword>
<evidence type="ECO:0000256" key="1">
    <source>
        <dbReference type="ARBA" id="ARBA00004442"/>
    </source>
</evidence>
<comment type="similarity">
    <text evidence="4">Belongs to the TonB-dependent receptor family.</text>
</comment>
<evidence type="ECO:0000256" key="2">
    <source>
        <dbReference type="ARBA" id="ARBA00023136"/>
    </source>
</evidence>
<dbReference type="NCBIfam" id="TIGR01782">
    <property type="entry name" value="TonB-Xanth-Caul"/>
    <property type="match status" value="1"/>
</dbReference>
<name>A0A1Y5PX16_9SPHN</name>
<dbReference type="Pfam" id="PF00593">
    <property type="entry name" value="TonB_dep_Rec_b-barrel"/>
    <property type="match status" value="1"/>
</dbReference>
<proteinExistence type="inferred from homology"/>
<evidence type="ECO:0000256" key="4">
    <source>
        <dbReference type="RuleBase" id="RU003357"/>
    </source>
</evidence>
<evidence type="ECO:0000256" key="5">
    <source>
        <dbReference type="SAM" id="SignalP"/>
    </source>
</evidence>
<feature type="domain" description="TonB-dependent receptor plug" evidence="7">
    <location>
        <begin position="67"/>
        <end position="178"/>
    </location>
</feature>
<feature type="chain" id="PRO_5013277763" evidence="5">
    <location>
        <begin position="35"/>
        <end position="1077"/>
    </location>
</feature>
<feature type="domain" description="TonB-dependent receptor-like beta-barrel" evidence="6">
    <location>
        <begin position="466"/>
        <end position="1040"/>
    </location>
</feature>
<keyword evidence="3" id="KW-0998">Cell outer membrane</keyword>
<protein>
    <submittedName>
        <fullName evidence="8">TonB-dependent receptor family protein</fullName>
    </submittedName>
</protein>
<dbReference type="KEGG" id="sphu:SPPYR_0957"/>
<dbReference type="InterPro" id="IPR010104">
    <property type="entry name" value="TonB_rcpt_bac"/>
</dbReference>
<accession>A0A1Y5PX16</accession>
<dbReference type="PANTHER" id="PTHR40980:SF3">
    <property type="entry name" value="TONB-DEPENDENT RECEPTOR-LIKE BETA-BARREL DOMAIN-CONTAINING PROTEIN"/>
    <property type="match status" value="1"/>
</dbReference>
<dbReference type="PANTHER" id="PTHR40980">
    <property type="entry name" value="PLUG DOMAIN-CONTAINING PROTEIN"/>
    <property type="match status" value="1"/>
</dbReference>
<reference evidence="8" key="1">
    <citation type="submission" date="2016-03" db="EMBL/GenBank/DDBJ databases">
        <authorList>
            <person name="Ploux O."/>
        </authorList>
    </citation>
    <scope>NUCLEOTIDE SEQUENCE</scope>
    <source>
        <strain evidence="8">UC10</strain>
    </source>
</reference>
<feature type="signal peptide" evidence="5">
    <location>
        <begin position="1"/>
        <end position="34"/>
    </location>
</feature>
<evidence type="ECO:0000313" key="8">
    <source>
        <dbReference type="EMBL" id="SBV32077.1"/>
    </source>
</evidence>
<dbReference type="Gene3D" id="2.170.130.10">
    <property type="entry name" value="TonB-dependent receptor, plug domain"/>
    <property type="match status" value="1"/>
</dbReference>
<dbReference type="Gene3D" id="2.40.170.20">
    <property type="entry name" value="TonB-dependent receptor, beta-barrel domain"/>
    <property type="match status" value="1"/>
</dbReference>
<dbReference type="InterPro" id="IPR037066">
    <property type="entry name" value="Plug_dom_sf"/>
</dbReference>
<sequence>MIKGPAKTYRIRHSLLQGICGAALASAMILPAAAQESTAPLSADDENPNDIVVTGIRANLESAQNRKRNADTVVDSITAEDIGSFPDKSVAEALQRVPGITVVRFAGTDDTSHFSAEPSGVIVRGLSQVRSEFNGRDTFSANSSRGLSWQDISPELLGGIDTYKNQTADMIEGGIAGTVNLRTRVPFDQDGRLISISIKNTYGDIAEKSTPEISGIVSDRWQTGIGEIGLMLSGAYSHAVTASQGIQFDRMAIFDGVFGPGKQYIPSGIYMRDNEYDRKRYGVSAAFQWRSNDGGMELTGQYLRSQYNNSWREHAIYSSAFSIYGQPSDYQVTDPTLVNPLRGTAPFAFDDDGNFLSGWWSAPRPYVGEGDANLGLGVNEDGEAFFNRCYSWEVDGNGVPFCDNPQRAPQLDTAANALRNKQITQDFGLNFRWDVSDRLRVTLDGQYVDASVSNYNASVTARSYANTYVDLTGKYPRLEILPGEADNINLSDGGLNNPNNYHYYAITDHTEDSDGQEIAFRADVEYDVDSGWLDAIKVGARYADRDQTVRWGAYNWANISNNWTYTQAPYFNIDSPVYAPGTNELHTFGGDFFAGNQLNHNSFAFFNMDMLSNREQLAAALGRPSIGVGDYYPVCSGAGYRGAETIEKSFGCYFPSEVHRVSERTVSAYAMAKFGGDSLAIGGVPISGNVGVRLIWTRDDTQGATTFATPFTPAQLACDRGVVDDRPTATAGCVVTADEIAFNNGATVADTTKVNHFHALPSFNVKFDLTDRLVSRFAYSRAMSRPDFGLLRNFLTVNRLSPNLNDFSDTNITRDADGNAIAYDWQYTGQSGNPGLKPMTADQFDLTLEYYFGRSSSFTATGFYKKFNEYIQAGQFNLSITNNGVTEDVRINRPVNGDGAKIYGAEFAFQTFFDFLPAPFDGFGVQANYTYVKNSGIETVNLTNETAGGTAGGGITFEDSTVKPDALEGISKHSYNLVGMYEKGPVSARVAYNWRSKYLVTAIDCCVGFPIWQKSTGYLDASLRLRATANIEFVLEGTNLLGTDTVLMQQVDGDGTLKPNAWFKNDRRYQLGVRLTF</sequence>
<dbReference type="RefSeq" id="WP_295324339.1">
    <property type="nucleotide sequence ID" value="NZ_LT598653.1"/>
</dbReference>
<evidence type="ECO:0000259" key="7">
    <source>
        <dbReference type="Pfam" id="PF07715"/>
    </source>
</evidence>
<dbReference type="GO" id="GO:0009279">
    <property type="term" value="C:cell outer membrane"/>
    <property type="evidence" value="ECO:0007669"/>
    <property type="project" value="UniProtKB-SubCell"/>
</dbReference>
<comment type="subcellular location">
    <subcellularLocation>
        <location evidence="1 4">Cell outer membrane</location>
    </subcellularLocation>
</comment>
<evidence type="ECO:0000259" key="6">
    <source>
        <dbReference type="Pfam" id="PF00593"/>
    </source>
</evidence>
<dbReference type="EMBL" id="LT598653">
    <property type="protein sequence ID" value="SBV32077.1"/>
    <property type="molecule type" value="Genomic_DNA"/>
</dbReference>
<gene>
    <name evidence="8" type="ORF">SPPYR_0957</name>
</gene>
<dbReference type="Pfam" id="PF07715">
    <property type="entry name" value="Plug"/>
    <property type="match status" value="1"/>
</dbReference>
<dbReference type="InterPro" id="IPR000531">
    <property type="entry name" value="Beta-barrel_TonB"/>
</dbReference>
<dbReference type="AlphaFoldDB" id="A0A1Y5PX16"/>